<dbReference type="EMBL" id="JAPDRP010000018">
    <property type="protein sequence ID" value="KAJ9639989.1"/>
    <property type="molecule type" value="Genomic_DNA"/>
</dbReference>
<organism evidence="1 2">
    <name type="scientific">Coniosporium tulheliwenetii</name>
    <dbReference type="NCBI Taxonomy" id="3383036"/>
    <lineage>
        <taxon>Eukaryota</taxon>
        <taxon>Fungi</taxon>
        <taxon>Dikarya</taxon>
        <taxon>Ascomycota</taxon>
        <taxon>Pezizomycotina</taxon>
        <taxon>Dothideomycetes</taxon>
        <taxon>Dothideomycetes incertae sedis</taxon>
        <taxon>Coniosporium</taxon>
    </lineage>
</organism>
<dbReference type="Proteomes" id="UP001172680">
    <property type="component" value="Unassembled WGS sequence"/>
</dbReference>
<comment type="caution">
    <text evidence="1">The sequence shown here is derived from an EMBL/GenBank/DDBJ whole genome shotgun (WGS) entry which is preliminary data.</text>
</comment>
<gene>
    <name evidence="1" type="ORF">H2199_006222</name>
</gene>
<reference evidence="1" key="1">
    <citation type="submission" date="2022-10" db="EMBL/GenBank/DDBJ databases">
        <title>Culturing micro-colonial fungi from biological soil crusts in the Mojave desert and describing Neophaeococcomyces mojavensis, and introducing the new genera and species Taxawa tesnikishii.</title>
        <authorList>
            <person name="Kurbessoian T."/>
            <person name="Stajich J.E."/>
        </authorList>
    </citation>
    <scope>NUCLEOTIDE SEQUENCE</scope>
    <source>
        <strain evidence="1">JES_115</strain>
    </source>
</reference>
<keyword evidence="2" id="KW-1185">Reference proteome</keyword>
<protein>
    <submittedName>
        <fullName evidence="1">Uncharacterized protein</fullName>
    </submittedName>
</protein>
<evidence type="ECO:0000313" key="1">
    <source>
        <dbReference type="EMBL" id="KAJ9639989.1"/>
    </source>
</evidence>
<accession>A0ACC2YX40</accession>
<name>A0ACC2YX40_9PEZI</name>
<proteinExistence type="predicted"/>
<sequence>MPAKSDARAENYKKFLKHAAENCSDLQELRNFVFTPFVPLLDCTAKTSLVEIGDQESPSQYKIRISYIQGPDHLLQVLDAQSTKPSTCRLFIVENADPETIARLGGVFQLDPQLFADYLEDAPWHRIASISKHLPPLRSIKARQSFIRLRFIEPMEMESGRDTDSIHSFMYAEEKGGWVRRKAGKLKPRSRTGERFNDVLFTRHSVMVWFSARASGTGWDGIILLQPPFVPEKNKGTCGHSEYRTFCARPDSPLDPGKKFDRSSMRDSLVFCLKHRPEIIQDSINDPFIVLQDLFRIVASEWTVVLTYLERELVTIEYCLEKEDPTLEELETYLKDLFVHRRRVTRYCLFILEARDACASQGQKSWPRSARDGPALEVSTGLVADFDQLEDLLARLSERITKNINLLTALVSIGEGKLGRAKNQNIAMLTKVGVLFIPFSTIATVLGMEGPFAPGQPKSWIFWVASVLGILLIVALSYLYEYVLRRSFTSYLSQDENNT</sequence>
<evidence type="ECO:0000313" key="2">
    <source>
        <dbReference type="Proteomes" id="UP001172680"/>
    </source>
</evidence>